<proteinExistence type="predicted"/>
<dbReference type="Proteomes" id="UP001418444">
    <property type="component" value="Unassembled WGS sequence"/>
</dbReference>
<organism evidence="1 2">
    <name type="scientific">Gordonia caeni</name>
    <dbReference type="NCBI Taxonomy" id="1007097"/>
    <lineage>
        <taxon>Bacteria</taxon>
        <taxon>Bacillati</taxon>
        <taxon>Actinomycetota</taxon>
        <taxon>Actinomycetes</taxon>
        <taxon>Mycobacteriales</taxon>
        <taxon>Gordoniaceae</taxon>
        <taxon>Gordonia</taxon>
    </lineage>
</organism>
<evidence type="ECO:0000313" key="2">
    <source>
        <dbReference type="Proteomes" id="UP001418444"/>
    </source>
</evidence>
<protein>
    <submittedName>
        <fullName evidence="1">YdeI/OmpD-associated family protein</fullName>
    </submittedName>
</protein>
<evidence type="ECO:0000313" key="1">
    <source>
        <dbReference type="EMBL" id="GAA3957979.1"/>
    </source>
</evidence>
<sequence length="203" mass="22722">MSEQAAGAAPLILADVRRWREWLTDHEDTSDGVWLLLAKKNVVTPTSITYQQALEEALCSGWIDGQRRRYDEHTFLQRFTPRRARSAWSQRNVDIVARLGADGRLRPRGSAEIERARSDGRWDRAYAGPSTATPPAALDAALDAAPGARAAFERLTRTERYSALHPLLTAPDDHLLARRVQRLVDRLTAPDDQTGTRSRNSSP</sequence>
<keyword evidence="2" id="KW-1185">Reference proteome</keyword>
<gene>
    <name evidence="1" type="ORF">GCM10022231_16610</name>
</gene>
<reference evidence="2" key="1">
    <citation type="journal article" date="2019" name="Int. J. Syst. Evol. Microbiol.">
        <title>The Global Catalogue of Microorganisms (GCM) 10K type strain sequencing project: providing services to taxonomists for standard genome sequencing and annotation.</title>
        <authorList>
            <consortium name="The Broad Institute Genomics Platform"/>
            <consortium name="The Broad Institute Genome Sequencing Center for Infectious Disease"/>
            <person name="Wu L."/>
            <person name="Ma J."/>
        </authorList>
    </citation>
    <scope>NUCLEOTIDE SEQUENCE [LARGE SCALE GENOMIC DNA]</scope>
    <source>
        <strain evidence="2">JCM 16923</strain>
    </source>
</reference>
<accession>A0ABP7P164</accession>
<dbReference type="Pfam" id="PF13376">
    <property type="entry name" value="OmdA"/>
    <property type="match status" value="1"/>
</dbReference>
<comment type="caution">
    <text evidence="1">The sequence shown here is derived from an EMBL/GenBank/DDBJ whole genome shotgun (WGS) entry which is preliminary data.</text>
</comment>
<name>A0ABP7P164_9ACTN</name>
<dbReference type="EMBL" id="BAAAZW010000004">
    <property type="protein sequence ID" value="GAA3957979.1"/>
    <property type="molecule type" value="Genomic_DNA"/>
</dbReference>
<dbReference type="RefSeq" id="WP_344782539.1">
    <property type="nucleotide sequence ID" value="NZ_BAAAZW010000004.1"/>
</dbReference>